<evidence type="ECO:0000313" key="5">
    <source>
        <dbReference type="Proteomes" id="UP000309550"/>
    </source>
</evidence>
<evidence type="ECO:0000256" key="1">
    <source>
        <dbReference type="ARBA" id="ARBA00023002"/>
    </source>
</evidence>
<keyword evidence="1" id="KW-0560">Oxidoreductase</keyword>
<organism evidence="4 5">
    <name type="scientific">Sulfitobacter sabulilitoris</name>
    <dbReference type="NCBI Taxonomy" id="2562655"/>
    <lineage>
        <taxon>Bacteria</taxon>
        <taxon>Pseudomonadati</taxon>
        <taxon>Pseudomonadota</taxon>
        <taxon>Alphaproteobacteria</taxon>
        <taxon>Rhodobacterales</taxon>
        <taxon>Roseobacteraceae</taxon>
        <taxon>Sulfitobacter</taxon>
    </lineage>
</organism>
<dbReference type="Pfam" id="PF01494">
    <property type="entry name" value="FAD_binding_3"/>
    <property type="match status" value="1"/>
</dbReference>
<evidence type="ECO:0000313" key="4">
    <source>
        <dbReference type="EMBL" id="TMM50536.1"/>
    </source>
</evidence>
<dbReference type="InterPro" id="IPR002938">
    <property type="entry name" value="FAD-bd"/>
</dbReference>
<evidence type="ECO:0000256" key="2">
    <source>
        <dbReference type="ARBA" id="ARBA00023027"/>
    </source>
</evidence>
<dbReference type="Pfam" id="PF13450">
    <property type="entry name" value="NAD_binding_8"/>
    <property type="match status" value="1"/>
</dbReference>
<dbReference type="GO" id="GO:0004497">
    <property type="term" value="F:monooxygenase activity"/>
    <property type="evidence" value="ECO:0007669"/>
    <property type="project" value="UniProtKB-KW"/>
</dbReference>
<dbReference type="InterPro" id="IPR036188">
    <property type="entry name" value="FAD/NAD-bd_sf"/>
</dbReference>
<dbReference type="PANTHER" id="PTHR43476">
    <property type="entry name" value="3-(3-HYDROXY-PHENYL)PROPIONATE/3-HYDROXYCINNAMIC ACID HYDROXYLASE"/>
    <property type="match status" value="1"/>
</dbReference>
<feature type="domain" description="FAD-binding" evidence="3">
    <location>
        <begin position="129"/>
        <end position="321"/>
    </location>
</feature>
<protein>
    <submittedName>
        <fullName evidence="4">Monooxygenase</fullName>
    </submittedName>
</protein>
<reference evidence="4 5" key="1">
    <citation type="submission" date="2019-05" db="EMBL/GenBank/DDBJ databases">
        <title>Sulfitobacter sabulilitoris sp. nov., isolated from a marine sand.</title>
        <authorList>
            <person name="Yoon J.-H."/>
        </authorList>
    </citation>
    <scope>NUCLEOTIDE SEQUENCE [LARGE SCALE GENOMIC DNA]</scope>
    <source>
        <strain evidence="4 5">HSMS-29</strain>
    </source>
</reference>
<dbReference type="SUPFAM" id="SSF51905">
    <property type="entry name" value="FAD/NAD(P)-binding domain"/>
    <property type="match status" value="1"/>
</dbReference>
<dbReference type="EMBL" id="VANS01000006">
    <property type="protein sequence ID" value="TMM50536.1"/>
    <property type="molecule type" value="Genomic_DNA"/>
</dbReference>
<dbReference type="RefSeq" id="WP_138663514.1">
    <property type="nucleotide sequence ID" value="NZ_VANS01000006.1"/>
</dbReference>
<dbReference type="PANTHER" id="PTHR43476:SF4">
    <property type="entry name" value="BLR0106 PROTEIN"/>
    <property type="match status" value="1"/>
</dbReference>
<dbReference type="PRINTS" id="PR00420">
    <property type="entry name" value="RNGMNOXGNASE"/>
</dbReference>
<keyword evidence="5" id="KW-1185">Reference proteome</keyword>
<sequence>MRINILGAGPAGLYAAILLKRARPDLDVIVFEQNPADATFGFGVVFSDQALDFLRSDDPETADLIAPHMQRWSDIVVNHKGTSIAIDGVGFAGIGRLELLKLLQERAAQLGVVPRYDTRIATVDDLPPADLVIAADGLNSIVRQATPDAFGETMTDLDNRFVWYGADREFDALTQTFIDTEHGPMNAHHYSYAPGRATFIIEMEADTFARSGFGEMREPAYRAACEAYFAEQLQGARLVPNNSNWRRFPNLMCDTWHSGNRVLVGDALHTAHFSIGSGTRLALEDVIALVAALRDADWDVATALPAYQAARAPVLAKIVTAARRSAAWYEDFGARMALDPWSFALSYIRRAGRLDAARLAKLAPEFTARLHQNGIDLEAA</sequence>
<proteinExistence type="predicted"/>
<evidence type="ECO:0000259" key="3">
    <source>
        <dbReference type="Pfam" id="PF01494"/>
    </source>
</evidence>
<gene>
    <name evidence="4" type="ORF">FDT80_16905</name>
</gene>
<dbReference type="Proteomes" id="UP000309550">
    <property type="component" value="Unassembled WGS sequence"/>
</dbReference>
<comment type="caution">
    <text evidence="4">The sequence shown here is derived from an EMBL/GenBank/DDBJ whole genome shotgun (WGS) entry which is preliminary data.</text>
</comment>
<dbReference type="AlphaFoldDB" id="A0A5S3PAL5"/>
<dbReference type="OrthoDB" id="9784632at2"/>
<dbReference type="Gene3D" id="3.30.9.20">
    <property type="match status" value="1"/>
</dbReference>
<dbReference type="GO" id="GO:0071949">
    <property type="term" value="F:FAD binding"/>
    <property type="evidence" value="ECO:0007669"/>
    <property type="project" value="InterPro"/>
</dbReference>
<dbReference type="InterPro" id="IPR050631">
    <property type="entry name" value="PheA/TfdB_FAD_monoxygenase"/>
</dbReference>
<dbReference type="Gene3D" id="3.50.50.60">
    <property type="entry name" value="FAD/NAD(P)-binding domain"/>
    <property type="match status" value="1"/>
</dbReference>
<keyword evidence="2" id="KW-0520">NAD</keyword>
<name>A0A5S3PAL5_9RHOB</name>
<keyword evidence="4" id="KW-0503">Monooxygenase</keyword>
<accession>A0A5S3PAL5</accession>